<dbReference type="Pfam" id="PF10262">
    <property type="entry name" value="Rdx"/>
    <property type="match status" value="1"/>
</dbReference>
<keyword evidence="1" id="KW-0676">Redox-active center</keyword>
<dbReference type="Proteomes" id="UP000318939">
    <property type="component" value="Chromosome"/>
</dbReference>
<evidence type="ECO:0000256" key="1">
    <source>
        <dbReference type="ARBA" id="ARBA00023284"/>
    </source>
</evidence>
<dbReference type="SUPFAM" id="SSF52833">
    <property type="entry name" value="Thioredoxin-like"/>
    <property type="match status" value="1"/>
</dbReference>
<dbReference type="Gene3D" id="3.40.30.10">
    <property type="entry name" value="Glutaredoxin"/>
    <property type="match status" value="1"/>
</dbReference>
<gene>
    <name evidence="3" type="ORF">PR018_16940</name>
</gene>
<name>A0ABY8IGN2_9HYPH</name>
<dbReference type="InterPro" id="IPR036249">
    <property type="entry name" value="Thioredoxin-like_sf"/>
</dbReference>
<keyword evidence="4" id="KW-1185">Reference proteome</keyword>
<proteinExistence type="predicted"/>
<evidence type="ECO:0000313" key="3">
    <source>
        <dbReference type="EMBL" id="WFS22784.1"/>
    </source>
</evidence>
<feature type="region of interest" description="Disordered" evidence="2">
    <location>
        <begin position="64"/>
        <end position="117"/>
    </location>
</feature>
<dbReference type="InterPro" id="IPR011893">
    <property type="entry name" value="Selenoprotein_Rdx-typ"/>
</dbReference>
<dbReference type="EMBL" id="CP117267">
    <property type="protein sequence ID" value="WFS22784.1"/>
    <property type="molecule type" value="Genomic_DNA"/>
</dbReference>
<reference evidence="3" key="1">
    <citation type="journal article" date="2019" name="Phytopathology">
        <title>A Novel Group of Rhizobium tumorigenes-Like Agrobacteria Associated with Crown Gall Disease of Rhododendron and Blueberry.</title>
        <authorList>
            <person name="Kuzmanovic N."/>
            <person name="Behrens P."/>
            <person name="Idczak E."/>
            <person name="Wagner S."/>
            <person name="Gotz M."/>
            <person name="Sproer C."/>
            <person name="Bunk B."/>
            <person name="Overmann J."/>
            <person name="Smalla K."/>
        </authorList>
    </citation>
    <scope>NUCLEOTIDE SEQUENCE</scope>
    <source>
        <strain evidence="3">Rho-6.2</strain>
    </source>
</reference>
<evidence type="ECO:0000256" key="2">
    <source>
        <dbReference type="SAM" id="MobiDB-lite"/>
    </source>
</evidence>
<dbReference type="NCBIfam" id="TIGR02174">
    <property type="entry name" value="CXXU_selWTH"/>
    <property type="match status" value="1"/>
</dbReference>
<evidence type="ECO:0000313" key="4">
    <source>
        <dbReference type="Proteomes" id="UP000318939"/>
    </source>
</evidence>
<organism evidence="3 4">
    <name type="scientific">Rhizobium rhododendri</name>
    <dbReference type="NCBI Taxonomy" id="2506430"/>
    <lineage>
        <taxon>Bacteria</taxon>
        <taxon>Pseudomonadati</taxon>
        <taxon>Pseudomonadota</taxon>
        <taxon>Alphaproteobacteria</taxon>
        <taxon>Hyphomicrobiales</taxon>
        <taxon>Rhizobiaceae</taxon>
        <taxon>Rhizobium/Agrobacterium group</taxon>
        <taxon>Rhizobium</taxon>
    </lineage>
</organism>
<sequence length="117" mass="13292">MTAKPRISILYCTQCNWLLRAAWMAQELLQTFGDSLGEVALLPGTGGNFEIRVDGELIWERKRDGGFPGPKELKQRVRDIIEPERDLGHTDRERSESWSDQRRSGRTQRTGLPPGAL</sequence>
<reference evidence="3" key="2">
    <citation type="journal article" date="2023" name="MicrobiologyOpen">
        <title>Genomics of the tumorigenes clade of the family Rhizobiaceae and description of Rhizobium rhododendri sp. nov.</title>
        <authorList>
            <person name="Kuzmanovic N."/>
            <person name="diCenzo G.C."/>
            <person name="Bunk B."/>
            <person name="Sproeer C."/>
            <person name="Fruehling A."/>
            <person name="Neumann-Schaal M."/>
            <person name="Overmann J."/>
            <person name="Smalla K."/>
        </authorList>
    </citation>
    <scope>NUCLEOTIDE SEQUENCE</scope>
    <source>
        <strain evidence="3">Rho-6.2</strain>
    </source>
</reference>
<dbReference type="PANTHER" id="PTHR36417:SF2">
    <property type="entry name" value="SELENOPROTEIN DOMAIN PROTEIN (AFU_ORTHOLOGUE AFUA_1G05220)"/>
    <property type="match status" value="1"/>
</dbReference>
<dbReference type="PANTHER" id="PTHR36417">
    <property type="entry name" value="SELENOPROTEIN DOMAIN PROTEIN (AFU_ORTHOLOGUE AFUA_1G05220)"/>
    <property type="match status" value="1"/>
</dbReference>
<protein>
    <submittedName>
        <fullName evidence="3">SelT/SelW/SelH family protein</fullName>
    </submittedName>
</protein>
<dbReference type="RefSeq" id="WP_142823627.1">
    <property type="nucleotide sequence ID" value="NZ_CP117267.1"/>
</dbReference>
<accession>A0ABY8IGN2</accession>
<feature type="compositionally biased region" description="Basic and acidic residues" evidence="2">
    <location>
        <begin position="64"/>
        <end position="103"/>
    </location>
</feature>